<reference evidence="19" key="1">
    <citation type="submission" date="2014-11" db="EMBL/GenBank/DDBJ databases">
        <authorList>
            <person name="Gonzalez J.A."/>
            <person name="Escarraga M.E."/>
            <person name="Lagos A.M."/>
            <person name="Quiroga S.Y."/>
            <person name="Castro L.R."/>
        </authorList>
    </citation>
    <scope>NUCLEOTIDE SEQUENCE</scope>
</reference>
<evidence type="ECO:0000256" key="1">
    <source>
        <dbReference type="ARBA" id="ARBA00004225"/>
    </source>
</evidence>
<dbReference type="GO" id="GO:0042773">
    <property type="term" value="P:ATP synthesis coupled electron transport"/>
    <property type="evidence" value="ECO:0007669"/>
    <property type="project" value="InterPro"/>
</dbReference>
<proteinExistence type="inferred from homology"/>
<protein>
    <recommendedName>
        <fullName evidence="4 16">NADH-ubiquinone oxidoreductase chain 4</fullName>
        <ecNumber evidence="3 16">7.1.1.2</ecNumber>
    </recommendedName>
</protein>
<keyword evidence="14 16" id="KW-0472">Membrane</keyword>
<dbReference type="GO" id="GO:0031966">
    <property type="term" value="C:mitochondrial membrane"/>
    <property type="evidence" value="ECO:0007669"/>
    <property type="project" value="UniProtKB-SubCell"/>
</dbReference>
<reference evidence="19" key="2">
    <citation type="journal article" date="2015" name="Mar. Genomics">
        <title>The complete mitochondrial genome of Micrura ignea Schwartz &amp; Norenburg 2005 (Nemertea: Heteronemertea) and comparative analysis with other nemertean mitogenomes.</title>
        <authorList>
            <person name="Gonzalez-Cueto J."/>
            <person name="Escarraga-Fajardo M.E."/>
            <person name="Lagos A.M."/>
            <person name="Quiroga S."/>
            <person name="Castro L.R."/>
        </authorList>
    </citation>
    <scope>NUCLEOTIDE SEQUENCE</scope>
</reference>
<comment type="subcellular location">
    <subcellularLocation>
        <location evidence="1 16">Mitochondrion membrane</location>
        <topology evidence="1 16">Multi-pass membrane protein</topology>
    </subcellularLocation>
</comment>
<keyword evidence="6 16" id="KW-0679">Respiratory chain</keyword>
<dbReference type="GeneID" id="24146232"/>
<evidence type="ECO:0000256" key="15">
    <source>
        <dbReference type="ARBA" id="ARBA00049551"/>
    </source>
</evidence>
<feature type="transmembrane region" description="Helical" evidence="16">
    <location>
        <begin position="336"/>
        <end position="361"/>
    </location>
</feature>
<feature type="transmembrane region" description="Helical" evidence="16">
    <location>
        <begin position="426"/>
        <end position="446"/>
    </location>
</feature>
<keyword evidence="13 16" id="KW-0496">Mitochondrion</keyword>
<dbReference type="AlphaFoldDB" id="A0A0D5NTT6"/>
<evidence type="ECO:0000256" key="8">
    <source>
        <dbReference type="ARBA" id="ARBA00022967"/>
    </source>
</evidence>
<dbReference type="InterPro" id="IPR003918">
    <property type="entry name" value="NADH_UbQ_OxRdtase"/>
</dbReference>
<evidence type="ECO:0000256" key="4">
    <source>
        <dbReference type="ARBA" id="ARBA00021006"/>
    </source>
</evidence>
<dbReference type="PANTHER" id="PTHR43507:SF20">
    <property type="entry name" value="NADH-UBIQUINONE OXIDOREDUCTASE CHAIN 4"/>
    <property type="match status" value="1"/>
</dbReference>
<dbReference type="InterPro" id="IPR000260">
    <property type="entry name" value="NADH4_N"/>
</dbReference>
<feature type="domain" description="NADH:quinone oxidoreductase/Mrp antiporter transmembrane" evidence="17">
    <location>
        <begin position="109"/>
        <end position="389"/>
    </location>
</feature>
<feature type="transmembrane region" description="Helical" evidence="16">
    <location>
        <begin position="92"/>
        <end position="117"/>
    </location>
</feature>
<feature type="transmembrane region" description="Helical" evidence="16">
    <location>
        <begin position="138"/>
        <end position="161"/>
    </location>
</feature>
<dbReference type="InterPro" id="IPR001750">
    <property type="entry name" value="ND/Mrp_TM"/>
</dbReference>
<feature type="transmembrane region" description="Helical" evidence="16">
    <location>
        <begin position="27"/>
        <end position="49"/>
    </location>
</feature>
<gene>
    <name evidence="19" type="primary">ND4</name>
</gene>
<dbReference type="GO" id="GO:0003954">
    <property type="term" value="F:NADH dehydrogenase activity"/>
    <property type="evidence" value="ECO:0007669"/>
    <property type="project" value="TreeGrafter"/>
</dbReference>
<comment type="catalytic activity">
    <reaction evidence="15 16">
        <text>a ubiquinone + NADH + 5 H(+)(in) = a ubiquinol + NAD(+) + 4 H(+)(out)</text>
        <dbReference type="Rhea" id="RHEA:29091"/>
        <dbReference type="Rhea" id="RHEA-COMP:9565"/>
        <dbReference type="Rhea" id="RHEA-COMP:9566"/>
        <dbReference type="ChEBI" id="CHEBI:15378"/>
        <dbReference type="ChEBI" id="CHEBI:16389"/>
        <dbReference type="ChEBI" id="CHEBI:17976"/>
        <dbReference type="ChEBI" id="CHEBI:57540"/>
        <dbReference type="ChEBI" id="CHEBI:57945"/>
        <dbReference type="EC" id="7.1.1.2"/>
    </reaction>
</comment>
<feature type="transmembrane region" description="Helical" evidence="16">
    <location>
        <begin position="181"/>
        <end position="208"/>
    </location>
</feature>
<feature type="transmembrane region" description="Helical" evidence="16">
    <location>
        <begin position="276"/>
        <end position="299"/>
    </location>
</feature>
<evidence type="ECO:0000256" key="3">
    <source>
        <dbReference type="ARBA" id="ARBA00012944"/>
    </source>
</evidence>
<dbReference type="EC" id="7.1.1.2" evidence="3 16"/>
<dbReference type="GO" id="GO:0048039">
    <property type="term" value="F:ubiquinone binding"/>
    <property type="evidence" value="ECO:0007669"/>
    <property type="project" value="TreeGrafter"/>
</dbReference>
<evidence type="ECO:0000313" key="19">
    <source>
        <dbReference type="EMBL" id="AJY78583.1"/>
    </source>
</evidence>
<evidence type="ECO:0000256" key="11">
    <source>
        <dbReference type="ARBA" id="ARBA00023027"/>
    </source>
</evidence>
<dbReference type="PRINTS" id="PR01437">
    <property type="entry name" value="NUOXDRDTASE4"/>
</dbReference>
<keyword evidence="10 16" id="KW-1133">Transmembrane helix</keyword>
<feature type="transmembrane region" description="Helical" evidence="16">
    <location>
        <begin position="381"/>
        <end position="405"/>
    </location>
</feature>
<name>A0A0D5NTT6_9BILA</name>
<keyword evidence="9 16" id="KW-0249">Electron transport</keyword>
<evidence type="ECO:0000256" key="12">
    <source>
        <dbReference type="ARBA" id="ARBA00023075"/>
    </source>
</evidence>
<evidence type="ECO:0000256" key="6">
    <source>
        <dbReference type="ARBA" id="ARBA00022660"/>
    </source>
</evidence>
<dbReference type="GO" id="GO:0008137">
    <property type="term" value="F:NADH dehydrogenase (ubiquinone) activity"/>
    <property type="evidence" value="ECO:0007669"/>
    <property type="project" value="UniProtKB-UniRule"/>
</dbReference>
<feature type="transmembrane region" description="Helical" evidence="16">
    <location>
        <begin position="215"/>
        <end position="236"/>
    </location>
</feature>
<evidence type="ECO:0000256" key="5">
    <source>
        <dbReference type="ARBA" id="ARBA00022448"/>
    </source>
</evidence>
<dbReference type="EMBL" id="KP115292">
    <property type="protein sequence ID" value="AJY78583.1"/>
    <property type="molecule type" value="Genomic_DNA"/>
</dbReference>
<feature type="transmembrane region" description="Helical" evidence="16">
    <location>
        <begin position="305"/>
        <end position="324"/>
    </location>
</feature>
<feature type="transmembrane region" description="Helical" evidence="16">
    <location>
        <begin position="61"/>
        <end position="80"/>
    </location>
</feature>
<evidence type="ECO:0000256" key="16">
    <source>
        <dbReference type="RuleBase" id="RU003297"/>
    </source>
</evidence>
<evidence type="ECO:0000256" key="10">
    <source>
        <dbReference type="ARBA" id="ARBA00022989"/>
    </source>
</evidence>
<evidence type="ECO:0000256" key="7">
    <source>
        <dbReference type="ARBA" id="ARBA00022692"/>
    </source>
</evidence>
<evidence type="ECO:0000259" key="18">
    <source>
        <dbReference type="Pfam" id="PF01059"/>
    </source>
</evidence>
<keyword evidence="8" id="KW-1278">Translocase</keyword>
<evidence type="ECO:0000256" key="13">
    <source>
        <dbReference type="ARBA" id="ARBA00023128"/>
    </source>
</evidence>
<dbReference type="RefSeq" id="YP_009131675.1">
    <property type="nucleotide sequence ID" value="NC_026874.1"/>
</dbReference>
<accession>A0A0D5NTT6</accession>
<sequence length="451" mass="49786">MLVVFFCSLGVLLSCFFSEGFLWYSLLGGLFVLSFFSIFCLESFGWWVVDLFFSLDLMSSCLVVLSCWLGALVLLANWSVNLLKVSSRLFGFLVVSLIFVLLLCFSLSDFFMFYVFFEVSLIPTFFLILGWGYQPERLGASMYMVMYTVSASLPLLVFILYQRAVMGHCSFFLSWDLSLPLFYSFWVFFFSILAFLVKIPVFMVHLWLPKAHVEAPVAGSMILAGVLLKLGGYGLLRMVGKCGGLGGLHGDVYMCVGLWGGVITGLVCLRQVDLKALIAYSSVGHMGFFVGGVLSGSYWGWQGGLLMMIAHGLCSSALFSLANISYESVGSRSMVLVKGFAGVFPFMALFWFLFCACNMAAPPSMNLAGEIMLFVGVVGHSGLWSGVVGLLSFLAGAYSLFLYTGSQHGRVVSGYSVFVPAKLRSFSMLFLHWFPLNVFVLLLGVVSDWPF</sequence>
<keyword evidence="11 16" id="KW-0520">NAD</keyword>
<evidence type="ECO:0000256" key="2">
    <source>
        <dbReference type="ARBA" id="ARBA00009025"/>
    </source>
</evidence>
<evidence type="ECO:0000259" key="17">
    <source>
        <dbReference type="Pfam" id="PF00361"/>
    </source>
</evidence>
<dbReference type="GO" id="GO:0015990">
    <property type="term" value="P:electron transport coupled proton transport"/>
    <property type="evidence" value="ECO:0007669"/>
    <property type="project" value="TreeGrafter"/>
</dbReference>
<comment type="function">
    <text evidence="16">Core subunit of the mitochondrial membrane respiratory chain NADH dehydrogenase (Complex I) which catalyzes electron transfer from NADH through the respiratory chain, using ubiquinone as an electron acceptor. Essential for the catalytic activity and assembly of complex I.</text>
</comment>
<dbReference type="PANTHER" id="PTHR43507">
    <property type="entry name" value="NADH-UBIQUINONE OXIDOREDUCTASE CHAIN 4"/>
    <property type="match status" value="1"/>
</dbReference>
<dbReference type="Pfam" id="PF00361">
    <property type="entry name" value="Proton_antipo_M"/>
    <property type="match status" value="1"/>
</dbReference>
<evidence type="ECO:0000256" key="9">
    <source>
        <dbReference type="ARBA" id="ARBA00022982"/>
    </source>
</evidence>
<organism evidence="19">
    <name type="scientific">Micrura ignea</name>
    <dbReference type="NCBI Taxonomy" id="328822"/>
    <lineage>
        <taxon>Eukaryota</taxon>
        <taxon>Metazoa</taxon>
        <taxon>Spiralia</taxon>
        <taxon>Lophotrochozoa</taxon>
        <taxon>Nemertea</taxon>
        <taxon>Pilidiophora</taxon>
        <taxon>Heteronemertea</taxon>
        <taxon>Lineidae</taxon>
        <taxon>Micrura</taxon>
    </lineage>
</organism>
<feature type="transmembrane region" description="Helical" evidence="16">
    <location>
        <begin position="248"/>
        <end position="269"/>
    </location>
</feature>
<comment type="similarity">
    <text evidence="2 16">Belongs to the complex I subunit 4 family.</text>
</comment>
<dbReference type="CTD" id="4538"/>
<dbReference type="Pfam" id="PF01059">
    <property type="entry name" value="Oxidored_q5_N"/>
    <property type="match status" value="1"/>
</dbReference>
<keyword evidence="7 16" id="KW-0812">Transmembrane</keyword>
<geneLocation type="mitochondrion" evidence="19"/>
<keyword evidence="12 16" id="KW-0830">Ubiquinone</keyword>
<feature type="domain" description="NADH:ubiquinone oxidoreductase chain 4 N-terminal" evidence="18">
    <location>
        <begin position="1"/>
        <end position="103"/>
    </location>
</feature>
<evidence type="ECO:0000256" key="14">
    <source>
        <dbReference type="ARBA" id="ARBA00023136"/>
    </source>
</evidence>
<keyword evidence="5 16" id="KW-0813">Transport</keyword>